<dbReference type="AlphaFoldDB" id="A0AAD6S2H9"/>
<dbReference type="EMBL" id="JARJCM010000275">
    <property type="protein sequence ID" value="KAJ7020041.1"/>
    <property type="molecule type" value="Genomic_DNA"/>
</dbReference>
<evidence type="ECO:0000313" key="1">
    <source>
        <dbReference type="EMBL" id="KAJ7020041.1"/>
    </source>
</evidence>
<evidence type="ECO:0000313" key="2">
    <source>
        <dbReference type="Proteomes" id="UP001218188"/>
    </source>
</evidence>
<gene>
    <name evidence="1" type="ORF">C8F04DRAFT_1275548</name>
</gene>
<dbReference type="Proteomes" id="UP001218188">
    <property type="component" value="Unassembled WGS sequence"/>
</dbReference>
<proteinExistence type="predicted"/>
<accession>A0AAD6S2H9</accession>
<protein>
    <submittedName>
        <fullName evidence="1">Uncharacterized protein</fullName>
    </submittedName>
</protein>
<name>A0AAD6S2H9_9AGAR</name>
<organism evidence="1 2">
    <name type="scientific">Mycena alexandri</name>
    <dbReference type="NCBI Taxonomy" id="1745969"/>
    <lineage>
        <taxon>Eukaryota</taxon>
        <taxon>Fungi</taxon>
        <taxon>Dikarya</taxon>
        <taxon>Basidiomycota</taxon>
        <taxon>Agaricomycotina</taxon>
        <taxon>Agaricomycetes</taxon>
        <taxon>Agaricomycetidae</taxon>
        <taxon>Agaricales</taxon>
        <taxon>Marasmiineae</taxon>
        <taxon>Mycenaceae</taxon>
        <taxon>Mycena</taxon>
    </lineage>
</organism>
<keyword evidence="2" id="KW-1185">Reference proteome</keyword>
<comment type="caution">
    <text evidence="1">The sequence shown here is derived from an EMBL/GenBank/DDBJ whole genome shotgun (WGS) entry which is preliminary data.</text>
</comment>
<reference evidence="1" key="1">
    <citation type="submission" date="2023-03" db="EMBL/GenBank/DDBJ databases">
        <title>Massive genome expansion in bonnet fungi (Mycena s.s.) driven by repeated elements and novel gene families across ecological guilds.</title>
        <authorList>
            <consortium name="Lawrence Berkeley National Laboratory"/>
            <person name="Harder C.B."/>
            <person name="Miyauchi S."/>
            <person name="Viragh M."/>
            <person name="Kuo A."/>
            <person name="Thoen E."/>
            <person name="Andreopoulos B."/>
            <person name="Lu D."/>
            <person name="Skrede I."/>
            <person name="Drula E."/>
            <person name="Henrissat B."/>
            <person name="Morin E."/>
            <person name="Kohler A."/>
            <person name="Barry K."/>
            <person name="LaButti K."/>
            <person name="Morin E."/>
            <person name="Salamov A."/>
            <person name="Lipzen A."/>
            <person name="Mereny Z."/>
            <person name="Hegedus B."/>
            <person name="Baldrian P."/>
            <person name="Stursova M."/>
            <person name="Weitz H."/>
            <person name="Taylor A."/>
            <person name="Grigoriev I.V."/>
            <person name="Nagy L.G."/>
            <person name="Martin F."/>
            <person name="Kauserud H."/>
        </authorList>
    </citation>
    <scope>NUCLEOTIDE SEQUENCE</scope>
    <source>
        <strain evidence="1">CBHHK200</strain>
    </source>
</reference>
<sequence>MKQEEEEDTFLTALSGASGSDNIFASLRGRAVGGWWVASSMISDTGLAEFSRSQVRIV</sequence>